<name>A0A0A9GSU6_ARUDO</name>
<evidence type="ECO:0000313" key="2">
    <source>
        <dbReference type="EMBL" id="JAE27622.1"/>
    </source>
</evidence>
<keyword evidence="1" id="KW-0812">Transmembrane</keyword>
<dbReference type="EMBL" id="GBRH01170274">
    <property type="protein sequence ID" value="JAE27622.1"/>
    <property type="molecule type" value="Transcribed_RNA"/>
</dbReference>
<protein>
    <submittedName>
        <fullName evidence="2">Uncharacterized protein</fullName>
    </submittedName>
</protein>
<keyword evidence="1" id="KW-1133">Transmembrane helix</keyword>
<feature type="transmembrane region" description="Helical" evidence="1">
    <location>
        <begin position="6"/>
        <end position="26"/>
    </location>
</feature>
<proteinExistence type="predicted"/>
<evidence type="ECO:0000256" key="1">
    <source>
        <dbReference type="SAM" id="Phobius"/>
    </source>
</evidence>
<reference evidence="2" key="2">
    <citation type="journal article" date="2015" name="Data Brief">
        <title>Shoot transcriptome of the giant reed, Arundo donax.</title>
        <authorList>
            <person name="Barrero R.A."/>
            <person name="Guerrero F.D."/>
            <person name="Moolhuijzen P."/>
            <person name="Goolsby J.A."/>
            <person name="Tidwell J."/>
            <person name="Bellgard S.E."/>
            <person name="Bellgard M.I."/>
        </authorList>
    </citation>
    <scope>NUCLEOTIDE SEQUENCE</scope>
    <source>
        <tissue evidence="2">Shoot tissue taken approximately 20 cm above the soil surface</tissue>
    </source>
</reference>
<reference evidence="2" key="1">
    <citation type="submission" date="2014-09" db="EMBL/GenBank/DDBJ databases">
        <authorList>
            <person name="Magalhaes I.L.F."/>
            <person name="Oliveira U."/>
            <person name="Santos F.R."/>
            <person name="Vidigal T.H.D.A."/>
            <person name="Brescovit A.D."/>
            <person name="Santos A.J."/>
        </authorList>
    </citation>
    <scope>NUCLEOTIDE SEQUENCE</scope>
    <source>
        <tissue evidence="2">Shoot tissue taken approximately 20 cm above the soil surface</tissue>
    </source>
</reference>
<accession>A0A0A9GSU6</accession>
<dbReference type="AlphaFoldDB" id="A0A0A9GSU6"/>
<organism evidence="2">
    <name type="scientific">Arundo donax</name>
    <name type="common">Giant reed</name>
    <name type="synonym">Donax arundinaceus</name>
    <dbReference type="NCBI Taxonomy" id="35708"/>
    <lineage>
        <taxon>Eukaryota</taxon>
        <taxon>Viridiplantae</taxon>
        <taxon>Streptophyta</taxon>
        <taxon>Embryophyta</taxon>
        <taxon>Tracheophyta</taxon>
        <taxon>Spermatophyta</taxon>
        <taxon>Magnoliopsida</taxon>
        <taxon>Liliopsida</taxon>
        <taxon>Poales</taxon>
        <taxon>Poaceae</taxon>
        <taxon>PACMAD clade</taxon>
        <taxon>Arundinoideae</taxon>
        <taxon>Arundineae</taxon>
        <taxon>Arundo</taxon>
    </lineage>
</organism>
<keyword evidence="1" id="KW-0472">Membrane</keyword>
<sequence length="28" mass="3055">MCFTIYTTLCSALVCCVCLCYVNVLGSM</sequence>